<dbReference type="Proteomes" id="UP000179797">
    <property type="component" value="Unassembled WGS sequence"/>
</dbReference>
<dbReference type="AlphaFoldDB" id="A0A1S1YYU5"/>
<evidence type="ECO:0008006" key="3">
    <source>
        <dbReference type="Google" id="ProtNLM"/>
    </source>
</evidence>
<dbReference type="EMBL" id="JRYR02000001">
    <property type="protein sequence ID" value="OHX66045.1"/>
    <property type="molecule type" value="Genomic_DNA"/>
</dbReference>
<dbReference type="OrthoDB" id="6402248at2"/>
<organism evidence="1 2">
    <name type="scientific">Flammeovirga pacifica</name>
    <dbReference type="NCBI Taxonomy" id="915059"/>
    <lineage>
        <taxon>Bacteria</taxon>
        <taxon>Pseudomonadati</taxon>
        <taxon>Bacteroidota</taxon>
        <taxon>Cytophagia</taxon>
        <taxon>Cytophagales</taxon>
        <taxon>Flammeovirgaceae</taxon>
        <taxon>Flammeovirga</taxon>
    </lineage>
</organism>
<dbReference type="Pfam" id="PF14091">
    <property type="entry name" value="DUF4269"/>
    <property type="match status" value="1"/>
</dbReference>
<protein>
    <recommendedName>
        <fullName evidence="3">Diadenosine tetraphosphate hydrolase</fullName>
    </recommendedName>
</protein>
<evidence type="ECO:0000313" key="2">
    <source>
        <dbReference type="Proteomes" id="UP000179797"/>
    </source>
</evidence>
<dbReference type="InterPro" id="IPR025365">
    <property type="entry name" value="DUF4269"/>
</dbReference>
<sequence>MRDFIDISYLKEGSSIQQFSYRLLKEVDLFSILMKYHPILTGTIPIGIDVEGSDLDIICEVSDFSEFHQIIEKNYAHHDDYSYSGIQIRNQKEYVTYSFFVKGMQIEIFAENKPTNEQNAYRHMLIEHYFLGLKGEDFKKEIIALKADGLKTEPAFAKLLELEGDPYLELLKFWDNIQQ</sequence>
<accession>A0A1S1YYU5</accession>
<dbReference type="STRING" id="915059.NH26_06620"/>
<reference evidence="1 2" key="1">
    <citation type="journal article" date="2012" name="Int. J. Syst. Evol. Microbiol.">
        <title>Flammeovirga pacifica sp. nov., isolated from deep-sea sediment.</title>
        <authorList>
            <person name="Xu H."/>
            <person name="Fu Y."/>
            <person name="Yang N."/>
            <person name="Ding Z."/>
            <person name="Lai Q."/>
            <person name="Zeng R."/>
        </authorList>
    </citation>
    <scope>NUCLEOTIDE SEQUENCE [LARGE SCALE GENOMIC DNA]</scope>
    <source>
        <strain evidence="2">DSM 24597 / LMG 26175 / WPAGA1</strain>
    </source>
</reference>
<dbReference type="RefSeq" id="WP_044218754.1">
    <property type="nucleotide sequence ID" value="NZ_JRYR02000001.1"/>
</dbReference>
<evidence type="ECO:0000313" key="1">
    <source>
        <dbReference type="EMBL" id="OHX66045.1"/>
    </source>
</evidence>
<gene>
    <name evidence="1" type="ORF">NH26_06620</name>
</gene>
<keyword evidence="2" id="KW-1185">Reference proteome</keyword>
<proteinExistence type="predicted"/>
<comment type="caution">
    <text evidence="1">The sequence shown here is derived from an EMBL/GenBank/DDBJ whole genome shotgun (WGS) entry which is preliminary data.</text>
</comment>
<name>A0A1S1YYU5_FLAPC</name>